<reference evidence="7" key="1">
    <citation type="journal article" date="2021" name="PeerJ">
        <title>Extensive microbial diversity within the chicken gut microbiome revealed by metagenomics and culture.</title>
        <authorList>
            <person name="Gilroy R."/>
            <person name="Ravi A."/>
            <person name="Getino M."/>
            <person name="Pursley I."/>
            <person name="Horton D.L."/>
            <person name="Alikhan N.F."/>
            <person name="Baker D."/>
            <person name="Gharbi K."/>
            <person name="Hall N."/>
            <person name="Watson M."/>
            <person name="Adriaenssens E.M."/>
            <person name="Foster-Nyarko E."/>
            <person name="Jarju S."/>
            <person name="Secka A."/>
            <person name="Antonio M."/>
            <person name="Oren A."/>
            <person name="Chaudhuri R.R."/>
            <person name="La Ragione R."/>
            <person name="Hildebrand F."/>
            <person name="Pallen M.J."/>
        </authorList>
    </citation>
    <scope>NUCLEOTIDE SEQUENCE</scope>
    <source>
        <strain evidence="7">8470</strain>
    </source>
</reference>
<sequence length="168" mass="18594">MKMLDLVKSRHSVRKYLPNPVEQSKLDYIMECVRMAPSAVNFQPWRFAVVTEGTALEALKRAYPRDWIASVPCIVVACVNHNESWHRPSDGKDHGDIDVAIAVEHLCLAATEVGLGTCWVCNFDVRLCAEALSLPAGIEPAVLIPLGYAADSVIPEKKRKPMEGILLK</sequence>
<protein>
    <submittedName>
        <fullName evidence="7">Nitroreductase family protein</fullName>
    </submittedName>
</protein>
<proteinExistence type="inferred from homology"/>
<evidence type="ECO:0000313" key="7">
    <source>
        <dbReference type="EMBL" id="MBU3855833.1"/>
    </source>
</evidence>
<keyword evidence="5" id="KW-0560">Oxidoreductase</keyword>
<evidence type="ECO:0000259" key="6">
    <source>
        <dbReference type="Pfam" id="PF00881"/>
    </source>
</evidence>
<evidence type="ECO:0000313" key="8">
    <source>
        <dbReference type="Proteomes" id="UP000784286"/>
    </source>
</evidence>
<feature type="domain" description="Nitroreductase" evidence="6">
    <location>
        <begin position="7"/>
        <end position="60"/>
    </location>
</feature>
<comment type="cofactor">
    <cofactor evidence="1">
        <name>FMN</name>
        <dbReference type="ChEBI" id="CHEBI:58210"/>
    </cofactor>
</comment>
<dbReference type="Proteomes" id="UP000784286">
    <property type="component" value="Unassembled WGS sequence"/>
</dbReference>
<dbReference type="CDD" id="cd20609">
    <property type="entry name" value="nitroreductase"/>
    <property type="match status" value="1"/>
</dbReference>
<reference evidence="7" key="2">
    <citation type="submission" date="2021-04" db="EMBL/GenBank/DDBJ databases">
        <authorList>
            <person name="Gilroy R."/>
        </authorList>
    </citation>
    <scope>NUCLEOTIDE SEQUENCE</scope>
    <source>
        <strain evidence="7">8470</strain>
    </source>
</reference>
<evidence type="ECO:0000256" key="5">
    <source>
        <dbReference type="ARBA" id="ARBA00023002"/>
    </source>
</evidence>
<dbReference type="PANTHER" id="PTHR43673">
    <property type="entry name" value="NAD(P)H NITROREDUCTASE YDGI-RELATED"/>
    <property type="match status" value="1"/>
</dbReference>
<dbReference type="SUPFAM" id="SSF55469">
    <property type="entry name" value="FMN-dependent nitroreductase-like"/>
    <property type="match status" value="1"/>
</dbReference>
<organism evidence="7 8">
    <name type="scientific">Candidatus Phocaeicola excrementipullorum</name>
    <dbReference type="NCBI Taxonomy" id="2838731"/>
    <lineage>
        <taxon>Bacteria</taxon>
        <taxon>Pseudomonadati</taxon>
        <taxon>Bacteroidota</taxon>
        <taxon>Bacteroidia</taxon>
        <taxon>Bacteroidales</taxon>
        <taxon>Bacteroidaceae</taxon>
        <taxon>Phocaeicola</taxon>
    </lineage>
</organism>
<evidence type="ECO:0000256" key="4">
    <source>
        <dbReference type="ARBA" id="ARBA00022643"/>
    </source>
</evidence>
<dbReference type="InterPro" id="IPR000415">
    <property type="entry name" value="Nitroreductase-like"/>
</dbReference>
<dbReference type="GO" id="GO:0016491">
    <property type="term" value="F:oxidoreductase activity"/>
    <property type="evidence" value="ECO:0007669"/>
    <property type="project" value="UniProtKB-KW"/>
</dbReference>
<comment type="similarity">
    <text evidence="2">Belongs to the nitroreductase family.</text>
</comment>
<dbReference type="AlphaFoldDB" id="A0A948TLX4"/>
<comment type="caution">
    <text evidence="7">The sequence shown here is derived from an EMBL/GenBank/DDBJ whole genome shotgun (WGS) entry which is preliminary data.</text>
</comment>
<feature type="domain" description="Nitroreductase" evidence="6">
    <location>
        <begin position="63"/>
        <end position="148"/>
    </location>
</feature>
<keyword evidence="4" id="KW-0288">FMN</keyword>
<keyword evidence="3" id="KW-0285">Flavoprotein</keyword>
<dbReference type="Gene3D" id="3.40.109.10">
    <property type="entry name" value="NADH Oxidase"/>
    <property type="match status" value="1"/>
</dbReference>
<accession>A0A948TLX4</accession>
<dbReference type="InterPro" id="IPR029479">
    <property type="entry name" value="Nitroreductase"/>
</dbReference>
<gene>
    <name evidence="7" type="ORF">H9928_04630</name>
</gene>
<dbReference type="EMBL" id="JAHLFJ010000044">
    <property type="protein sequence ID" value="MBU3855833.1"/>
    <property type="molecule type" value="Genomic_DNA"/>
</dbReference>
<evidence type="ECO:0000256" key="1">
    <source>
        <dbReference type="ARBA" id="ARBA00001917"/>
    </source>
</evidence>
<dbReference type="Pfam" id="PF00881">
    <property type="entry name" value="Nitroreductase"/>
    <property type="match status" value="2"/>
</dbReference>
<evidence type="ECO:0000256" key="3">
    <source>
        <dbReference type="ARBA" id="ARBA00022630"/>
    </source>
</evidence>
<dbReference type="PANTHER" id="PTHR43673:SF2">
    <property type="entry name" value="NITROREDUCTASE"/>
    <property type="match status" value="1"/>
</dbReference>
<evidence type="ECO:0000256" key="2">
    <source>
        <dbReference type="ARBA" id="ARBA00007118"/>
    </source>
</evidence>
<name>A0A948TLX4_9BACT</name>